<keyword evidence="1" id="KW-1133">Transmembrane helix</keyword>
<keyword evidence="1" id="KW-0812">Transmembrane</keyword>
<protein>
    <submittedName>
        <fullName evidence="2">Uncharacterized protein</fullName>
    </submittedName>
</protein>
<organism evidence="2 3">
    <name type="scientific">Thermogemmatispora aurantia</name>
    <dbReference type="NCBI Taxonomy" id="2045279"/>
    <lineage>
        <taxon>Bacteria</taxon>
        <taxon>Bacillati</taxon>
        <taxon>Chloroflexota</taxon>
        <taxon>Ktedonobacteria</taxon>
        <taxon>Thermogemmatisporales</taxon>
        <taxon>Thermogemmatisporaceae</taxon>
        <taxon>Thermogemmatispora</taxon>
    </lineage>
</organism>
<dbReference type="Proteomes" id="UP000334820">
    <property type="component" value="Unassembled WGS sequence"/>
</dbReference>
<keyword evidence="3" id="KW-1185">Reference proteome</keyword>
<feature type="transmembrane region" description="Helical" evidence="1">
    <location>
        <begin position="6"/>
        <end position="26"/>
    </location>
</feature>
<dbReference type="AlphaFoldDB" id="A0A5J4K976"/>
<comment type="caution">
    <text evidence="2">The sequence shown here is derived from an EMBL/GenBank/DDBJ whole genome shotgun (WGS) entry which is preliminary data.</text>
</comment>
<proteinExistence type="predicted"/>
<evidence type="ECO:0000313" key="2">
    <source>
        <dbReference type="EMBL" id="GER85154.1"/>
    </source>
</evidence>
<accession>A0A5J4K976</accession>
<sequence length="78" mass="8733">MSTCNGVLIVAPLCLPILITAVNVAYQSMEPRLMSRQSGLMLVPMHLGQPWTRRARPGRHPLGHTREQCLRWGLILMG</sequence>
<reference evidence="2 3" key="1">
    <citation type="journal article" date="2019" name="Int. J. Syst. Evol. Microbiol.">
        <title>Thermogemmatispora aurantia sp. nov. and Thermogemmatispora argillosa sp. nov., within the class Ktedonobacteria, and emended description of the genus Thermogemmatispora.</title>
        <authorList>
            <person name="Zheng Y."/>
            <person name="Wang C.M."/>
            <person name="Sakai Y."/>
            <person name="Abe K."/>
            <person name="Yokota A."/>
            <person name="Yabe S."/>
        </authorList>
    </citation>
    <scope>NUCLEOTIDE SEQUENCE [LARGE SCALE GENOMIC DNA]</scope>
    <source>
        <strain evidence="2 3">A1-2</strain>
    </source>
</reference>
<evidence type="ECO:0000313" key="3">
    <source>
        <dbReference type="Proteomes" id="UP000334820"/>
    </source>
</evidence>
<dbReference type="EMBL" id="BKZV01000006">
    <property type="protein sequence ID" value="GER85154.1"/>
    <property type="molecule type" value="Genomic_DNA"/>
</dbReference>
<keyword evidence="1" id="KW-0472">Membrane</keyword>
<gene>
    <name evidence="2" type="ORF">KTAU_37890</name>
</gene>
<name>A0A5J4K976_9CHLR</name>
<evidence type="ECO:0000256" key="1">
    <source>
        <dbReference type="SAM" id="Phobius"/>
    </source>
</evidence>